<reference evidence="1" key="1">
    <citation type="submission" date="2018-06" db="EMBL/GenBank/DDBJ databases">
        <authorList>
            <person name="Zhirakovskaya E."/>
        </authorList>
    </citation>
    <scope>NUCLEOTIDE SEQUENCE</scope>
</reference>
<dbReference type="GO" id="GO:0015562">
    <property type="term" value="F:efflux transmembrane transporter activity"/>
    <property type="evidence" value="ECO:0007669"/>
    <property type="project" value="InterPro"/>
</dbReference>
<feature type="non-terminal residue" evidence="1">
    <location>
        <position position="1"/>
    </location>
</feature>
<dbReference type="SUPFAM" id="SSF56954">
    <property type="entry name" value="Outer membrane efflux proteins (OEP)"/>
    <property type="match status" value="1"/>
</dbReference>
<sequence length="140" mass="16017">FTKASIYDPFYYAGMTPVIGLKWDWDSGRQPARVAQAKAELDATLALRDKARMGIPFQVAEQYHTVHSHHEMVQRLYEGSRSGRRWLISVYADFEAGVEETDKLVTAFQGYVLAYGDYLRVVNAYNMHVERLRVVTGDIP</sequence>
<organism evidence="1">
    <name type="scientific">hydrothermal vent metagenome</name>
    <dbReference type="NCBI Taxonomy" id="652676"/>
    <lineage>
        <taxon>unclassified sequences</taxon>
        <taxon>metagenomes</taxon>
        <taxon>ecological metagenomes</taxon>
    </lineage>
</organism>
<name>A0A3B1ASV6_9ZZZZ</name>
<proteinExistence type="predicted"/>
<accession>A0A3B1ASV6</accession>
<evidence type="ECO:0000313" key="1">
    <source>
        <dbReference type="EMBL" id="VAX02448.1"/>
    </source>
</evidence>
<dbReference type="EMBL" id="UOFU01000273">
    <property type="protein sequence ID" value="VAX02448.1"/>
    <property type="molecule type" value="Genomic_DNA"/>
</dbReference>
<dbReference type="Gene3D" id="1.20.1600.10">
    <property type="entry name" value="Outer membrane efflux proteins (OEP)"/>
    <property type="match status" value="1"/>
</dbReference>
<dbReference type="AlphaFoldDB" id="A0A3B1ASV6"/>
<protein>
    <submittedName>
        <fullName evidence="1">Uncharacterized protein</fullName>
    </submittedName>
</protein>
<gene>
    <name evidence="1" type="ORF">MNBD_GAMMA20-1862</name>
</gene>